<comment type="subcellular location">
    <subcellularLocation>
        <location evidence="1">Nucleus</location>
    </subcellularLocation>
</comment>
<evidence type="ECO:0000256" key="4">
    <source>
        <dbReference type="ARBA" id="ARBA00022771"/>
    </source>
</evidence>
<evidence type="ECO:0000256" key="2">
    <source>
        <dbReference type="ARBA" id="ARBA00022723"/>
    </source>
</evidence>
<evidence type="ECO:0000259" key="10">
    <source>
        <dbReference type="SMART" id="SM00336"/>
    </source>
</evidence>
<keyword evidence="7" id="KW-0804">Transcription</keyword>
<protein>
    <submittedName>
        <fullName evidence="11">B-box-type zinc finger</fullName>
    </submittedName>
</protein>
<accession>A0A2P5D7Z4</accession>
<dbReference type="PANTHER" id="PTHR31832">
    <property type="entry name" value="B-BOX ZINC FINGER PROTEIN 22"/>
    <property type="match status" value="1"/>
</dbReference>
<dbReference type="PANTHER" id="PTHR31832:SF68">
    <property type="entry name" value="B-BOX ZINC FINGER PROTEIN 22"/>
    <property type="match status" value="1"/>
</dbReference>
<feature type="domain" description="B box-type" evidence="10">
    <location>
        <begin position="8"/>
        <end position="53"/>
    </location>
</feature>
<dbReference type="InterPro" id="IPR051979">
    <property type="entry name" value="B-box_zinc_finger"/>
</dbReference>
<feature type="compositionally biased region" description="Polar residues" evidence="9">
    <location>
        <begin position="112"/>
        <end position="124"/>
    </location>
</feature>
<evidence type="ECO:0000313" key="11">
    <source>
        <dbReference type="EMBL" id="PON69404.1"/>
    </source>
</evidence>
<evidence type="ECO:0000256" key="5">
    <source>
        <dbReference type="ARBA" id="ARBA00022833"/>
    </source>
</evidence>
<evidence type="ECO:0000256" key="8">
    <source>
        <dbReference type="ARBA" id="ARBA00023242"/>
    </source>
</evidence>
<keyword evidence="3" id="KW-0677">Repeat</keyword>
<keyword evidence="8" id="KW-0539">Nucleus</keyword>
<sequence length="173" mass="18176">MLLLKLSLPLSKCGIETIGYFFCLQDRALLCRKCDVAVHTTNSFVSAHQRFLLTGVKVGLEATEPSGASSTNEDSDSVRKTTAPAASPAAVTPSANRMKEAVSGHHGGVGSTAANKASLTGDATSGTNVPVWLSQEYLGLTELNQSYGFLDSLSSSKFWTLGIGAFEDSESVL</sequence>
<dbReference type="GO" id="GO:0008270">
    <property type="term" value="F:zinc ion binding"/>
    <property type="evidence" value="ECO:0007669"/>
    <property type="project" value="UniProtKB-KW"/>
</dbReference>
<organism evidence="11 12">
    <name type="scientific">Parasponia andersonii</name>
    <name type="common">Sponia andersonii</name>
    <dbReference type="NCBI Taxonomy" id="3476"/>
    <lineage>
        <taxon>Eukaryota</taxon>
        <taxon>Viridiplantae</taxon>
        <taxon>Streptophyta</taxon>
        <taxon>Embryophyta</taxon>
        <taxon>Tracheophyta</taxon>
        <taxon>Spermatophyta</taxon>
        <taxon>Magnoliopsida</taxon>
        <taxon>eudicotyledons</taxon>
        <taxon>Gunneridae</taxon>
        <taxon>Pentapetalae</taxon>
        <taxon>rosids</taxon>
        <taxon>fabids</taxon>
        <taxon>Rosales</taxon>
        <taxon>Cannabaceae</taxon>
        <taxon>Parasponia</taxon>
    </lineage>
</organism>
<dbReference type="OrthoDB" id="153872at2759"/>
<reference evidence="12" key="1">
    <citation type="submission" date="2016-06" db="EMBL/GenBank/DDBJ databases">
        <title>Parallel loss of symbiosis genes in relatives of nitrogen-fixing non-legume Parasponia.</title>
        <authorList>
            <person name="Van Velzen R."/>
            <person name="Holmer R."/>
            <person name="Bu F."/>
            <person name="Rutten L."/>
            <person name="Van Zeijl A."/>
            <person name="Liu W."/>
            <person name="Santuari L."/>
            <person name="Cao Q."/>
            <person name="Sharma T."/>
            <person name="Shen D."/>
            <person name="Roswanjaya Y."/>
            <person name="Wardhani T."/>
            <person name="Kalhor M.S."/>
            <person name="Jansen J."/>
            <person name="Van den Hoogen J."/>
            <person name="Gungor B."/>
            <person name="Hartog M."/>
            <person name="Hontelez J."/>
            <person name="Verver J."/>
            <person name="Yang W.-C."/>
            <person name="Schijlen E."/>
            <person name="Repin R."/>
            <person name="Schilthuizen M."/>
            <person name="Schranz E."/>
            <person name="Heidstra R."/>
            <person name="Miyata K."/>
            <person name="Fedorova E."/>
            <person name="Kohlen W."/>
            <person name="Bisseling T."/>
            <person name="Smit S."/>
            <person name="Geurts R."/>
        </authorList>
    </citation>
    <scope>NUCLEOTIDE SEQUENCE [LARGE SCALE GENOMIC DNA]</scope>
    <source>
        <strain evidence="12">cv. WU1-14</strain>
    </source>
</reference>
<evidence type="ECO:0000256" key="3">
    <source>
        <dbReference type="ARBA" id="ARBA00022737"/>
    </source>
</evidence>
<dbReference type="SMART" id="SM00336">
    <property type="entry name" value="BBOX"/>
    <property type="match status" value="1"/>
</dbReference>
<dbReference type="EMBL" id="JXTB01000056">
    <property type="protein sequence ID" value="PON69404.1"/>
    <property type="molecule type" value="Genomic_DNA"/>
</dbReference>
<keyword evidence="6" id="KW-0805">Transcription regulation</keyword>
<keyword evidence="5" id="KW-0862">Zinc</keyword>
<dbReference type="STRING" id="3476.A0A2P5D7Z4"/>
<gene>
    <name evidence="11" type="ORF">PanWU01x14_088450</name>
</gene>
<dbReference type="GO" id="GO:0009640">
    <property type="term" value="P:photomorphogenesis"/>
    <property type="evidence" value="ECO:0007669"/>
    <property type="project" value="TreeGrafter"/>
</dbReference>
<dbReference type="GO" id="GO:0005634">
    <property type="term" value="C:nucleus"/>
    <property type="evidence" value="ECO:0007669"/>
    <property type="project" value="UniProtKB-SubCell"/>
</dbReference>
<dbReference type="GO" id="GO:0006355">
    <property type="term" value="P:regulation of DNA-templated transcription"/>
    <property type="evidence" value="ECO:0007669"/>
    <property type="project" value="TreeGrafter"/>
</dbReference>
<evidence type="ECO:0000256" key="6">
    <source>
        <dbReference type="ARBA" id="ARBA00023015"/>
    </source>
</evidence>
<evidence type="ECO:0000256" key="1">
    <source>
        <dbReference type="ARBA" id="ARBA00004123"/>
    </source>
</evidence>
<evidence type="ECO:0000256" key="9">
    <source>
        <dbReference type="SAM" id="MobiDB-lite"/>
    </source>
</evidence>
<evidence type="ECO:0000313" key="12">
    <source>
        <dbReference type="Proteomes" id="UP000237105"/>
    </source>
</evidence>
<feature type="compositionally biased region" description="Low complexity" evidence="9">
    <location>
        <begin position="81"/>
        <end position="95"/>
    </location>
</feature>
<keyword evidence="12" id="KW-1185">Reference proteome</keyword>
<feature type="region of interest" description="Disordered" evidence="9">
    <location>
        <begin position="63"/>
        <end position="124"/>
    </location>
</feature>
<dbReference type="Proteomes" id="UP000237105">
    <property type="component" value="Unassembled WGS sequence"/>
</dbReference>
<keyword evidence="2" id="KW-0479">Metal-binding</keyword>
<dbReference type="CDD" id="cd19821">
    <property type="entry name" value="Bbox1_BBX-like"/>
    <property type="match status" value="1"/>
</dbReference>
<dbReference type="InterPro" id="IPR049808">
    <property type="entry name" value="CONSTANS-like_Bbox1"/>
</dbReference>
<comment type="caution">
    <text evidence="11">The sequence shown here is derived from an EMBL/GenBank/DDBJ whole genome shotgun (WGS) entry which is preliminary data.</text>
</comment>
<dbReference type="InterPro" id="IPR000315">
    <property type="entry name" value="Znf_B-box"/>
</dbReference>
<dbReference type="AlphaFoldDB" id="A0A2P5D7Z4"/>
<evidence type="ECO:0000256" key="7">
    <source>
        <dbReference type="ARBA" id="ARBA00023163"/>
    </source>
</evidence>
<keyword evidence="4" id="KW-0863">Zinc-finger</keyword>
<proteinExistence type="predicted"/>
<name>A0A2P5D7Z4_PARAD</name>